<dbReference type="SUPFAM" id="SSF55729">
    <property type="entry name" value="Acyl-CoA N-acyltransferases (Nat)"/>
    <property type="match status" value="2"/>
</dbReference>
<dbReference type="NCBIfam" id="TIGR03448">
    <property type="entry name" value="mycothiol_MshD"/>
    <property type="match status" value="1"/>
</dbReference>
<evidence type="ECO:0000313" key="8">
    <source>
        <dbReference type="Proteomes" id="UP000185479"/>
    </source>
</evidence>
<keyword evidence="8" id="KW-1185">Reference proteome</keyword>
<dbReference type="STRING" id="28028.CFLV_10665"/>
<dbReference type="InterPro" id="IPR050276">
    <property type="entry name" value="MshD_Acetyltransferase"/>
</dbReference>
<dbReference type="HAMAP" id="MF_01698">
    <property type="entry name" value="MshD"/>
    <property type="match status" value="1"/>
</dbReference>
<evidence type="ECO:0000256" key="4">
    <source>
        <dbReference type="HAMAP-Rule" id="MF_01698"/>
    </source>
</evidence>
<dbReference type="InterPro" id="IPR000182">
    <property type="entry name" value="GNAT_dom"/>
</dbReference>
<feature type="binding site" evidence="4">
    <location>
        <position position="225"/>
    </location>
    <ligand>
        <name>1D-myo-inositol 2-(L-cysteinylamino)-2-deoxy-alpha-D-glucopyranoside</name>
        <dbReference type="ChEBI" id="CHEBI:58887"/>
    </ligand>
</feature>
<dbReference type="AlphaFoldDB" id="A0A1L7CNZ6"/>
<keyword evidence="2 4" id="KW-0677">Repeat</keyword>
<reference evidence="7 9" key="2">
    <citation type="submission" date="2019-06" db="EMBL/GenBank/DDBJ databases">
        <title>Whole genome shotgun sequence of Corynebacterium flavescens NBRC 14136.</title>
        <authorList>
            <person name="Hosoyama A."/>
            <person name="Uohara A."/>
            <person name="Ohji S."/>
            <person name="Ichikawa N."/>
        </authorList>
    </citation>
    <scope>NUCLEOTIDE SEQUENCE [LARGE SCALE GENOMIC DNA]</scope>
    <source>
        <strain evidence="7 9">NBRC 14136</strain>
    </source>
</reference>
<feature type="binding site" evidence="4">
    <location>
        <begin position="279"/>
        <end position="284"/>
    </location>
    <ligand>
        <name>acetyl-CoA</name>
        <dbReference type="ChEBI" id="CHEBI:57288"/>
        <label>2</label>
    </ligand>
</feature>
<dbReference type="Pfam" id="PF00583">
    <property type="entry name" value="Acetyltransf_1"/>
    <property type="match status" value="1"/>
</dbReference>
<dbReference type="Pfam" id="PF13508">
    <property type="entry name" value="Acetyltransf_7"/>
    <property type="match status" value="1"/>
</dbReference>
<feature type="binding site" evidence="4">
    <location>
        <position position="185"/>
    </location>
    <ligand>
        <name>1D-myo-inositol 2-(L-cysteinylamino)-2-deoxy-alpha-D-glucopyranoside</name>
        <dbReference type="ChEBI" id="CHEBI:58887"/>
    </ligand>
</feature>
<feature type="domain" description="N-acetyltransferase" evidence="5">
    <location>
        <begin position="8"/>
        <end position="147"/>
    </location>
</feature>
<evidence type="ECO:0000313" key="9">
    <source>
        <dbReference type="Proteomes" id="UP000315353"/>
    </source>
</evidence>
<feature type="binding site" evidence="4">
    <location>
        <position position="236"/>
    </location>
    <ligand>
        <name>1D-myo-inositol 2-(L-cysteinylamino)-2-deoxy-alpha-D-glucopyranoside</name>
        <dbReference type="ChEBI" id="CHEBI:58887"/>
    </ligand>
</feature>
<evidence type="ECO:0000256" key="2">
    <source>
        <dbReference type="ARBA" id="ARBA00022737"/>
    </source>
</evidence>
<name>A0A1L7CNZ6_CORFL</name>
<dbReference type="GO" id="GO:0035447">
    <property type="term" value="F:mycothiol synthase activity"/>
    <property type="evidence" value="ECO:0007669"/>
    <property type="project" value="UniProtKB-UniRule"/>
</dbReference>
<dbReference type="Gene3D" id="3.40.630.30">
    <property type="match status" value="1"/>
</dbReference>
<feature type="binding site" evidence="4">
    <location>
        <begin position="240"/>
        <end position="242"/>
    </location>
    <ligand>
        <name>acetyl-CoA</name>
        <dbReference type="ChEBI" id="CHEBI:57288"/>
        <label>2</label>
    </ligand>
</feature>
<dbReference type="Proteomes" id="UP000185479">
    <property type="component" value="Chromosome"/>
</dbReference>
<dbReference type="PANTHER" id="PTHR43617">
    <property type="entry name" value="L-AMINO ACID N-ACETYLTRANSFERASE"/>
    <property type="match status" value="1"/>
</dbReference>
<dbReference type="EC" id="2.3.1.189" evidence="4"/>
<dbReference type="Proteomes" id="UP000315353">
    <property type="component" value="Unassembled WGS sequence"/>
</dbReference>
<dbReference type="PIRSF" id="PIRSF021524">
    <property type="entry name" value="MSH_acetyltransferase"/>
    <property type="match status" value="1"/>
</dbReference>
<dbReference type="GO" id="GO:0008999">
    <property type="term" value="F:protein-N-terminal-alanine acetyltransferase activity"/>
    <property type="evidence" value="ECO:0007669"/>
    <property type="project" value="TreeGrafter"/>
</dbReference>
<dbReference type="KEGG" id="cfc:CFLV_10665"/>
<proteinExistence type="inferred from homology"/>
<evidence type="ECO:0000256" key="1">
    <source>
        <dbReference type="ARBA" id="ARBA00022679"/>
    </source>
</evidence>
<comment type="caution">
    <text evidence="4">Lacks conserved residue(s) required for the propagation of feature annotation.</text>
</comment>
<dbReference type="InterPro" id="IPR017813">
    <property type="entry name" value="Mycothiol_AcTrfase"/>
</dbReference>
<dbReference type="PROSITE" id="PS51186">
    <property type="entry name" value="GNAT"/>
    <property type="match status" value="2"/>
</dbReference>
<dbReference type="GeneID" id="82881141"/>
<evidence type="ECO:0000313" key="6">
    <source>
        <dbReference type="EMBL" id="APT87567.1"/>
    </source>
</evidence>
<dbReference type="InterPro" id="IPR016181">
    <property type="entry name" value="Acyl_CoA_acyltransferase"/>
</dbReference>
<dbReference type="EMBL" id="CP009246">
    <property type="protein sequence ID" value="APT87567.1"/>
    <property type="molecule type" value="Genomic_DNA"/>
</dbReference>
<organism evidence="6 8">
    <name type="scientific">Corynebacterium flavescens</name>
    <dbReference type="NCBI Taxonomy" id="28028"/>
    <lineage>
        <taxon>Bacteria</taxon>
        <taxon>Bacillati</taxon>
        <taxon>Actinomycetota</taxon>
        <taxon>Actinomycetes</taxon>
        <taxon>Mycobacteriales</taxon>
        <taxon>Corynebacteriaceae</taxon>
        <taxon>Corynebacterium</taxon>
    </lineage>
</organism>
<comment type="function">
    <text evidence="4">Catalyzes the transfer of acetyl from acetyl-CoA to desacetylmycothiol (Cys-GlcN-Ins) to form mycothiol.</text>
</comment>
<sequence>MISNGHSIEHVQLPGDPQRAQLVAALAKEAENEDNIAPFSEEFLKGLKDARLGHEHFIVEDSSTVVGCGAIHGDSAEMFIAPQYRGKGLGSALYAALVAANPAVQVWAHGNLAPAQAIAAAHGLKVVRRLLVMEVSGEALVAAAQADKAPLPAANLRESTKKWGRQVVEEQWLKANNEAFSWHPEQGGWDLERLHRAMEAPWFDPEDVLFLWDEGPQLAGFHWTKWHRESSPAFGEVYVIGLADSYRGKKLGGPLLTLGLHHLVDKGAHKVILYVEADNAPAVKIYERLGFEIAEQHCVWARGD</sequence>
<keyword evidence="3 4" id="KW-0012">Acyltransferase</keyword>
<dbReference type="EMBL" id="BJNB01000033">
    <property type="protein sequence ID" value="GEB98399.1"/>
    <property type="molecule type" value="Genomic_DNA"/>
</dbReference>
<feature type="binding site" evidence="4">
    <location>
        <position position="41"/>
    </location>
    <ligand>
        <name>1D-myo-inositol 2-(L-cysteinylamino)-2-deoxy-alpha-D-glucopyranoside</name>
        <dbReference type="ChEBI" id="CHEBI:58887"/>
    </ligand>
</feature>
<feature type="binding site" evidence="4">
    <location>
        <position position="274"/>
    </location>
    <ligand>
        <name>1D-myo-inositol 2-(L-cysteinylamino)-2-deoxy-alpha-D-glucopyranoside</name>
        <dbReference type="ChEBI" id="CHEBI:58887"/>
    </ligand>
</feature>
<accession>A0A1L7CNZ6</accession>
<dbReference type="RefSeq" id="WP_075730500.1">
    <property type="nucleotide sequence ID" value="NZ_BJNB01000033.1"/>
</dbReference>
<gene>
    <name evidence="4 7" type="primary">mshD</name>
    <name evidence="7" type="ORF">CFL01nite_18940</name>
    <name evidence="6" type="ORF">CFLV_10665</name>
</gene>
<feature type="domain" description="N-acetyltransferase" evidence="5">
    <location>
        <begin position="154"/>
        <end position="304"/>
    </location>
</feature>
<dbReference type="PANTHER" id="PTHR43617:SF31">
    <property type="entry name" value="MYCOTHIOL ACETYLTRANSFERASE"/>
    <property type="match status" value="1"/>
</dbReference>
<protein>
    <recommendedName>
        <fullName evidence="4">Mycothiol acetyltransferase</fullName>
        <shortName evidence="4">MSH acetyltransferase</shortName>
        <ecNumber evidence="4">2.3.1.189</ecNumber>
    </recommendedName>
    <alternativeName>
        <fullName evidence="4">Mycothiol synthase</fullName>
    </alternativeName>
</protein>
<comment type="subunit">
    <text evidence="4">Monomer.</text>
</comment>
<comment type="similarity">
    <text evidence="4">Belongs to the acetyltransferase family. MshD subfamily.</text>
</comment>
<evidence type="ECO:0000256" key="3">
    <source>
        <dbReference type="ARBA" id="ARBA00023315"/>
    </source>
</evidence>
<reference evidence="6 8" key="1">
    <citation type="submission" date="2014-08" db="EMBL/GenBank/DDBJ databases">
        <title>Complete genome sequence of Corynebacterium flavescens OJ8(T)(=DSM 20296(T)), isolated from cheese.</title>
        <authorList>
            <person name="Ruckert C."/>
            <person name="Albersmeier A."/>
            <person name="Winkler A."/>
            <person name="Kalinowski J."/>
        </authorList>
    </citation>
    <scope>NUCLEOTIDE SEQUENCE [LARGE SCALE GENOMIC DNA]</scope>
    <source>
        <strain evidence="6 8">OJ8</strain>
    </source>
</reference>
<dbReference type="CDD" id="cd04301">
    <property type="entry name" value="NAT_SF"/>
    <property type="match status" value="1"/>
</dbReference>
<keyword evidence="1 4" id="KW-0808">Transferase</keyword>
<comment type="catalytic activity">
    <reaction evidence="4">
        <text>1D-myo-inositol 2-(L-cysteinylamino)-2-deoxy-alpha-D-glucopyranoside + acetyl-CoA = mycothiol + CoA + H(+)</text>
        <dbReference type="Rhea" id="RHEA:26172"/>
        <dbReference type="ChEBI" id="CHEBI:15378"/>
        <dbReference type="ChEBI" id="CHEBI:16768"/>
        <dbReference type="ChEBI" id="CHEBI:57287"/>
        <dbReference type="ChEBI" id="CHEBI:57288"/>
        <dbReference type="ChEBI" id="CHEBI:58887"/>
        <dbReference type="EC" id="2.3.1.189"/>
    </reaction>
</comment>
<evidence type="ECO:0000313" key="7">
    <source>
        <dbReference type="EMBL" id="GEB98399.1"/>
    </source>
</evidence>
<dbReference type="OrthoDB" id="3208058at2"/>
<dbReference type="GO" id="GO:0010125">
    <property type="term" value="P:mycothiol biosynthetic process"/>
    <property type="evidence" value="ECO:0007669"/>
    <property type="project" value="UniProtKB-UniRule"/>
</dbReference>
<evidence type="ECO:0000259" key="5">
    <source>
        <dbReference type="PROSITE" id="PS51186"/>
    </source>
</evidence>